<dbReference type="AlphaFoldDB" id="A0A143BFM7"/>
<evidence type="ECO:0008006" key="3">
    <source>
        <dbReference type="Google" id="ProtNLM"/>
    </source>
</evidence>
<protein>
    <recommendedName>
        <fullName evidence="3">DUF429 domain-containing protein</fullName>
    </recommendedName>
</protein>
<accession>A0A143BFM7</accession>
<gene>
    <name evidence="1" type="ORF">GEMMAAP_01025</name>
</gene>
<dbReference type="STRING" id="1379270.GEMMAAP_01025"/>
<dbReference type="Proteomes" id="UP000076404">
    <property type="component" value="Chromosome"/>
</dbReference>
<reference evidence="1 2" key="2">
    <citation type="journal article" date="2016" name="Environ. Microbiol. Rep.">
        <title>Metagenomic evidence for the presence of phototrophic Gemmatimonadetes bacteria in diverse environments.</title>
        <authorList>
            <person name="Zeng Y."/>
            <person name="Baumbach J."/>
            <person name="Barbosa E.G."/>
            <person name="Azevedo V."/>
            <person name="Zhang C."/>
            <person name="Koblizek M."/>
        </authorList>
    </citation>
    <scope>NUCLEOTIDE SEQUENCE [LARGE SCALE GENOMIC DNA]</scope>
    <source>
        <strain evidence="1 2">AP64</strain>
    </source>
</reference>
<evidence type="ECO:0000313" key="2">
    <source>
        <dbReference type="Proteomes" id="UP000076404"/>
    </source>
</evidence>
<name>A0A143BFM7_9BACT</name>
<sequence length="237" mass="25138">MPRILSVDLAYKHYRDVGVALLEATPRGIAVTLLDIPLSGAPTPDALCEWLVLSAAEYAVSGLCIDGPLGWKAPHTDAVHSRVSEKAVRAPGKTGLPPNGVKPRGYLAFTQFSIALFERLTMREGFVLPGDESPSDGLFVTETFPTAAWRALGLTALPGKAATKPHGMDAARERLALATGIELPSHITHDQLQAVVGGIAGVRWAGGERDAVQLAGLPPFRLDGCWREGYIMVPASA</sequence>
<keyword evidence="2" id="KW-1185">Reference proteome</keyword>
<reference evidence="1 2" key="1">
    <citation type="journal article" date="2014" name="Proc. Natl. Acad. Sci. U.S.A.">
        <title>Functional type 2 photosynthetic reaction centers found in the rare bacterial phylum Gemmatimonadetes.</title>
        <authorList>
            <person name="Zeng Y."/>
            <person name="Feng F."/>
            <person name="Medova H."/>
            <person name="Dean J."/>
            <person name="Koblizek M."/>
        </authorList>
    </citation>
    <scope>NUCLEOTIDE SEQUENCE [LARGE SCALE GENOMIC DNA]</scope>
    <source>
        <strain evidence="1 2">AP64</strain>
    </source>
</reference>
<proteinExistence type="predicted"/>
<evidence type="ECO:0000313" key="1">
    <source>
        <dbReference type="EMBL" id="AMW03806.1"/>
    </source>
</evidence>
<dbReference type="OrthoDB" id="9553357at2"/>
<organism evidence="1 2">
    <name type="scientific">Gemmatimonas phototrophica</name>
    <dbReference type="NCBI Taxonomy" id="1379270"/>
    <lineage>
        <taxon>Bacteria</taxon>
        <taxon>Pseudomonadati</taxon>
        <taxon>Gemmatimonadota</taxon>
        <taxon>Gemmatimonadia</taxon>
        <taxon>Gemmatimonadales</taxon>
        <taxon>Gemmatimonadaceae</taxon>
        <taxon>Gemmatimonas</taxon>
    </lineage>
</organism>
<dbReference type="eggNOG" id="COG2410">
    <property type="taxonomic scope" value="Bacteria"/>
</dbReference>
<dbReference type="KEGG" id="gph:GEMMAAP_01025"/>
<dbReference type="RefSeq" id="WP_043580108.1">
    <property type="nucleotide sequence ID" value="NZ_CP011454.1"/>
</dbReference>
<dbReference type="EMBL" id="CP011454">
    <property type="protein sequence ID" value="AMW03806.1"/>
    <property type="molecule type" value="Genomic_DNA"/>
</dbReference>